<dbReference type="EMBL" id="FNPI01000002">
    <property type="protein sequence ID" value="SDY56308.1"/>
    <property type="molecule type" value="Genomic_DNA"/>
</dbReference>
<accession>A0A1H3KX57</accession>
<evidence type="ECO:0000313" key="3">
    <source>
        <dbReference type="EMBL" id="SDY56308.1"/>
    </source>
</evidence>
<gene>
    <name evidence="3" type="ORF">SAMN05421736_102276</name>
</gene>
<evidence type="ECO:0000313" key="4">
    <source>
        <dbReference type="Proteomes" id="UP000198935"/>
    </source>
</evidence>
<keyword evidence="2" id="KW-0472">Membrane</keyword>
<dbReference type="Proteomes" id="UP000198935">
    <property type="component" value="Unassembled WGS sequence"/>
</dbReference>
<keyword evidence="2" id="KW-0812">Transmembrane</keyword>
<feature type="region of interest" description="Disordered" evidence="1">
    <location>
        <begin position="127"/>
        <end position="158"/>
    </location>
</feature>
<evidence type="ECO:0000256" key="1">
    <source>
        <dbReference type="SAM" id="MobiDB-lite"/>
    </source>
</evidence>
<evidence type="ECO:0000256" key="2">
    <source>
        <dbReference type="SAM" id="Phobius"/>
    </source>
</evidence>
<organism evidence="3 4">
    <name type="scientific">Evansella caseinilytica</name>
    <dbReference type="NCBI Taxonomy" id="1503961"/>
    <lineage>
        <taxon>Bacteria</taxon>
        <taxon>Bacillati</taxon>
        <taxon>Bacillota</taxon>
        <taxon>Bacilli</taxon>
        <taxon>Bacillales</taxon>
        <taxon>Bacillaceae</taxon>
        <taxon>Evansella</taxon>
    </lineage>
</organism>
<keyword evidence="2" id="KW-1133">Transmembrane helix</keyword>
<name>A0A1H3KX57_9BACI</name>
<proteinExistence type="predicted"/>
<dbReference type="NCBIfam" id="TIGR02830">
    <property type="entry name" value="spore_III_AG"/>
    <property type="match status" value="1"/>
</dbReference>
<dbReference type="InterPro" id="IPR014195">
    <property type="entry name" value="Spore_III_AG"/>
</dbReference>
<feature type="region of interest" description="Disordered" evidence="1">
    <location>
        <begin position="53"/>
        <end position="77"/>
    </location>
</feature>
<dbReference type="AlphaFoldDB" id="A0A1H3KX57"/>
<dbReference type="STRING" id="1503961.SAMN05421736_102276"/>
<feature type="compositionally biased region" description="Basic and acidic residues" evidence="1">
    <location>
        <begin position="137"/>
        <end position="158"/>
    </location>
</feature>
<keyword evidence="4" id="KW-1185">Reference proteome</keyword>
<dbReference type="OrthoDB" id="2381602at2"/>
<feature type="transmembrane region" description="Helical" evidence="2">
    <location>
        <begin position="28"/>
        <end position="46"/>
    </location>
</feature>
<protein>
    <submittedName>
        <fullName evidence="3">Stage III sporulation protein AG</fullName>
    </submittedName>
</protein>
<reference evidence="4" key="1">
    <citation type="submission" date="2016-10" db="EMBL/GenBank/DDBJ databases">
        <authorList>
            <person name="Varghese N."/>
            <person name="Submissions S."/>
        </authorList>
    </citation>
    <scope>NUCLEOTIDE SEQUENCE [LARGE SCALE GENOMIC DNA]</scope>
    <source>
        <strain evidence="4">SP</strain>
    </source>
</reference>
<sequence>MSDHKKDSSWFQSFDLKKTKGKKLNMKYLVVLLIIGVMFMMIGNLLKPNEEPSFVPTMNTTEEEQPSSEVFKSDDRLEEHSTMSEYEAFYEQQLQKVLEDVAGLSNVSVIVNLAETERTVYQVNQNTKEQITDETDREGGTRKVEDRTKEEQVVTVRSGDKEEPLVEKVEKPEIRGVLIVANGVENIQLKSLVIEAVSKVLDVPSHRVSVLPKKLKEES</sequence>